<dbReference type="SUPFAM" id="SSF55961">
    <property type="entry name" value="Bet v1-like"/>
    <property type="match status" value="1"/>
</dbReference>
<evidence type="ECO:0000259" key="2">
    <source>
        <dbReference type="Pfam" id="PF08327"/>
    </source>
</evidence>
<comment type="similarity">
    <text evidence="1">Belongs to the AHA1 family.</text>
</comment>
<keyword evidence="4" id="KW-1185">Reference proteome</keyword>
<dbReference type="InterPro" id="IPR023393">
    <property type="entry name" value="START-like_dom_sf"/>
</dbReference>
<protein>
    <recommendedName>
        <fullName evidence="2">Activator of Hsp90 ATPase homologue 1/2-like C-terminal domain-containing protein</fullName>
    </recommendedName>
</protein>
<accession>A0ABQ5ZHW9</accession>
<proteinExistence type="inferred from homology"/>
<gene>
    <name evidence="3" type="ORF">GCM10007923_14170</name>
</gene>
<reference evidence="4" key="1">
    <citation type="journal article" date="2019" name="Int. J. Syst. Evol. Microbiol.">
        <title>The Global Catalogue of Microorganisms (GCM) 10K type strain sequencing project: providing services to taxonomists for standard genome sequencing and annotation.</title>
        <authorList>
            <consortium name="The Broad Institute Genomics Platform"/>
            <consortium name="The Broad Institute Genome Sequencing Center for Infectious Disease"/>
            <person name="Wu L."/>
            <person name="Ma J."/>
        </authorList>
    </citation>
    <scope>NUCLEOTIDE SEQUENCE [LARGE SCALE GENOMIC DNA]</scope>
    <source>
        <strain evidence="4">NBRC 102122</strain>
    </source>
</reference>
<evidence type="ECO:0000256" key="1">
    <source>
        <dbReference type="ARBA" id="ARBA00006817"/>
    </source>
</evidence>
<dbReference type="Gene3D" id="3.30.530.20">
    <property type="match status" value="1"/>
</dbReference>
<feature type="domain" description="Activator of Hsp90 ATPase homologue 1/2-like C-terminal" evidence="2">
    <location>
        <begin position="8"/>
        <end position="127"/>
    </location>
</feature>
<dbReference type="CDD" id="cd07814">
    <property type="entry name" value="SRPBCC_CalC_Aha1-like"/>
    <property type="match status" value="1"/>
</dbReference>
<organism evidence="3 4">
    <name type="scientific">Shinella yambaruensis</name>
    <dbReference type="NCBI Taxonomy" id="415996"/>
    <lineage>
        <taxon>Bacteria</taxon>
        <taxon>Pseudomonadati</taxon>
        <taxon>Pseudomonadota</taxon>
        <taxon>Alphaproteobacteria</taxon>
        <taxon>Hyphomicrobiales</taxon>
        <taxon>Rhizobiaceae</taxon>
        <taxon>Shinella</taxon>
    </lineage>
</organism>
<dbReference type="Pfam" id="PF08327">
    <property type="entry name" value="AHSA1"/>
    <property type="match status" value="1"/>
</dbReference>
<evidence type="ECO:0000313" key="3">
    <source>
        <dbReference type="EMBL" id="GLR50212.1"/>
    </source>
</evidence>
<dbReference type="Proteomes" id="UP001156702">
    <property type="component" value="Unassembled WGS sequence"/>
</dbReference>
<dbReference type="EMBL" id="BSOP01000012">
    <property type="protein sequence ID" value="GLR50212.1"/>
    <property type="molecule type" value="Genomic_DNA"/>
</dbReference>
<comment type="caution">
    <text evidence="3">The sequence shown here is derived from an EMBL/GenBank/DDBJ whole genome shotgun (WGS) entry which is preliminary data.</text>
</comment>
<sequence length="251" mass="27468">MEFLVPGTPEEVWQAMATGPGNAAWFTRAEIEEKIGGQLTFHFMPGVTSGGTVTGWEPPHRFGYVEVGWAENAPPVATEISIIARSGDQCLVRMVHSLFSATDDWDDQMEGFESGWPAFIEVLRLYLAHHAGQPAASFQLSAEATGEALVVWRKLLDGLGHETADVGENWTVEAGETFFGEVVGVRQDDKQRYVLVRIDGEAPGVGLFGLYRSGETIRLSVCRFFYGKRAAETAAASEPLWQAWLDGVAKS</sequence>
<evidence type="ECO:0000313" key="4">
    <source>
        <dbReference type="Proteomes" id="UP001156702"/>
    </source>
</evidence>
<name>A0ABQ5ZHW9_9HYPH</name>
<dbReference type="InterPro" id="IPR013538">
    <property type="entry name" value="ASHA1/2-like_C"/>
</dbReference>